<proteinExistence type="predicted"/>
<dbReference type="KEGG" id="tes:BW730_04100"/>
<name>A0A1Q2CLA0_9ACTN</name>
<evidence type="ECO:0000313" key="1">
    <source>
        <dbReference type="EMBL" id="AQP46830.1"/>
    </source>
</evidence>
<keyword evidence="2" id="KW-1185">Reference proteome</keyword>
<organism evidence="1 2">
    <name type="scientific">Tessaracoccus aquimaris</name>
    <dbReference type="NCBI Taxonomy" id="1332264"/>
    <lineage>
        <taxon>Bacteria</taxon>
        <taxon>Bacillati</taxon>
        <taxon>Actinomycetota</taxon>
        <taxon>Actinomycetes</taxon>
        <taxon>Propionibacteriales</taxon>
        <taxon>Propionibacteriaceae</taxon>
        <taxon>Tessaracoccus</taxon>
    </lineage>
</organism>
<protein>
    <submittedName>
        <fullName evidence="1">Uncharacterized protein</fullName>
    </submittedName>
</protein>
<evidence type="ECO:0000313" key="2">
    <source>
        <dbReference type="Proteomes" id="UP000188145"/>
    </source>
</evidence>
<dbReference type="Proteomes" id="UP000188145">
    <property type="component" value="Chromosome"/>
</dbReference>
<dbReference type="AlphaFoldDB" id="A0A1Q2CLA0"/>
<sequence length="116" mass="13008">MYEKFVADPSLTELTETQHVTTGEESNGILATIEQLRAEGIRSEGGRQFRDVAVDIVGSDNATIAYCVDLSSLRVFDTTTGDRLTRSGELREKVTLRKMPDHSWRVEQIRSESTQC</sequence>
<reference evidence="2" key="1">
    <citation type="submission" date="2017-02" db="EMBL/GenBank/DDBJ databases">
        <title>Tessaracoccus aquaemaris sp. nov., isolated from the intestine of a Korean rockfish, Sebastes schlegelii, in a marine aquaculture pond.</title>
        <authorList>
            <person name="Tak E.J."/>
            <person name="Bae J.-W."/>
        </authorList>
    </citation>
    <scope>NUCLEOTIDE SEQUENCE [LARGE SCALE GENOMIC DNA]</scope>
    <source>
        <strain evidence="2">NSG39</strain>
    </source>
</reference>
<accession>A0A1Q2CLA0</accession>
<gene>
    <name evidence="1" type="ORF">BW730_04100</name>
</gene>
<dbReference type="EMBL" id="CP019606">
    <property type="protein sequence ID" value="AQP46830.1"/>
    <property type="molecule type" value="Genomic_DNA"/>
</dbReference>